<proteinExistence type="predicted"/>
<keyword evidence="2" id="KW-1185">Reference proteome</keyword>
<dbReference type="EMBL" id="UZAG01000049">
    <property type="protein sequence ID" value="VDO06840.1"/>
    <property type="molecule type" value="Genomic_DNA"/>
</dbReference>
<reference evidence="3" key="1">
    <citation type="submission" date="2017-02" db="UniProtKB">
        <authorList>
            <consortium name="WormBaseParasite"/>
        </authorList>
    </citation>
    <scope>IDENTIFICATION</scope>
</reference>
<evidence type="ECO:0000313" key="3">
    <source>
        <dbReference type="WBParaSite" id="BTMF_0000076901-mRNA-1"/>
    </source>
</evidence>
<protein>
    <submittedName>
        <fullName evidence="3">Reverse transcriptase domain-containing protein</fullName>
    </submittedName>
</protein>
<organism evidence="3">
    <name type="scientific">Brugia timori</name>
    <dbReference type="NCBI Taxonomy" id="42155"/>
    <lineage>
        <taxon>Eukaryota</taxon>
        <taxon>Metazoa</taxon>
        <taxon>Ecdysozoa</taxon>
        <taxon>Nematoda</taxon>
        <taxon>Chromadorea</taxon>
        <taxon>Rhabditida</taxon>
        <taxon>Spirurina</taxon>
        <taxon>Spiruromorpha</taxon>
        <taxon>Filarioidea</taxon>
        <taxon>Onchocercidae</taxon>
        <taxon>Brugia</taxon>
    </lineage>
</organism>
<gene>
    <name evidence="1" type="ORF">BTMF_LOCUS139</name>
</gene>
<reference evidence="1 2" key="2">
    <citation type="submission" date="2018-11" db="EMBL/GenBank/DDBJ databases">
        <authorList>
            <consortium name="Pathogen Informatics"/>
        </authorList>
    </citation>
    <scope>NUCLEOTIDE SEQUENCE [LARGE SCALE GENOMIC DNA]</scope>
</reference>
<dbReference type="Proteomes" id="UP000280834">
    <property type="component" value="Unassembled WGS sequence"/>
</dbReference>
<dbReference type="AlphaFoldDB" id="A0A0R3Q3A7"/>
<name>A0A0R3Q3A7_9BILA</name>
<evidence type="ECO:0000313" key="2">
    <source>
        <dbReference type="Proteomes" id="UP000280834"/>
    </source>
</evidence>
<dbReference type="STRING" id="42155.A0A0R3Q3A7"/>
<dbReference type="WBParaSite" id="BTMF_0000076901-mRNA-1">
    <property type="protein sequence ID" value="BTMF_0000076901-mRNA-1"/>
    <property type="gene ID" value="BTMF_0000076901"/>
</dbReference>
<accession>A0A0R3Q3A7</accession>
<sequence length="134" mass="15266">MFWKRSFWTLRNQICVALHAPRWKYFSAMMFLDRLSSSSSLYSEANTSVYDEINDAAFVCQESFLGKRTAGNLTIVSGRNTVDGRYRTRKGIISTSNTVDGESVESTVLATKDVIHDAIHEKQMELLEDESTRQ</sequence>
<evidence type="ECO:0000313" key="1">
    <source>
        <dbReference type="EMBL" id="VDO06840.1"/>
    </source>
</evidence>